<keyword evidence="2" id="KW-1185">Reference proteome</keyword>
<sequence>MSLTTFLVSAAYQLRCSLPESASLHQMRPRAATSTTTRGESGAGAVKEPWLVNCLGSTDIFLLHFTLRQHMLTILKELRKFYKSIKVRSHPDPPCCSKSGSKSICYGCHLPKTGGC</sequence>
<dbReference type="Proteomes" id="UP000800039">
    <property type="component" value="Unassembled WGS sequence"/>
</dbReference>
<proteinExistence type="predicted"/>
<evidence type="ECO:0000313" key="1">
    <source>
        <dbReference type="EMBL" id="KAF1845778.1"/>
    </source>
</evidence>
<protein>
    <submittedName>
        <fullName evidence="1">Uncharacterized protein</fullName>
    </submittedName>
</protein>
<evidence type="ECO:0000313" key="2">
    <source>
        <dbReference type="Proteomes" id="UP000800039"/>
    </source>
</evidence>
<reference evidence="1" key="1">
    <citation type="submission" date="2020-01" db="EMBL/GenBank/DDBJ databases">
        <authorList>
            <consortium name="DOE Joint Genome Institute"/>
            <person name="Haridas S."/>
            <person name="Albert R."/>
            <person name="Binder M."/>
            <person name="Bloem J."/>
            <person name="Labutti K."/>
            <person name="Salamov A."/>
            <person name="Andreopoulos B."/>
            <person name="Baker S.E."/>
            <person name="Barry K."/>
            <person name="Bills G."/>
            <person name="Bluhm B.H."/>
            <person name="Cannon C."/>
            <person name="Castanera R."/>
            <person name="Culley D.E."/>
            <person name="Daum C."/>
            <person name="Ezra D."/>
            <person name="Gonzalez J.B."/>
            <person name="Henrissat B."/>
            <person name="Kuo A."/>
            <person name="Liang C."/>
            <person name="Lipzen A."/>
            <person name="Lutzoni F."/>
            <person name="Magnuson J."/>
            <person name="Mondo S."/>
            <person name="Nolan M."/>
            <person name="Ohm R."/>
            <person name="Pangilinan J."/>
            <person name="Park H.-J."/>
            <person name="Ramirez L."/>
            <person name="Alfaro M."/>
            <person name="Sun H."/>
            <person name="Tritt A."/>
            <person name="Yoshinaga Y."/>
            <person name="Zwiers L.-H."/>
            <person name="Turgeon B.G."/>
            <person name="Goodwin S.B."/>
            <person name="Spatafora J.W."/>
            <person name="Crous P.W."/>
            <person name="Grigoriev I.V."/>
        </authorList>
    </citation>
    <scope>NUCLEOTIDE SEQUENCE</scope>
    <source>
        <strain evidence="1">CBS 394.84</strain>
    </source>
</reference>
<accession>A0A9P4GGP6</accession>
<comment type="caution">
    <text evidence="1">The sequence shown here is derived from an EMBL/GenBank/DDBJ whole genome shotgun (WGS) entry which is preliminary data.</text>
</comment>
<gene>
    <name evidence="1" type="ORF">K460DRAFT_115095</name>
</gene>
<dbReference type="RefSeq" id="XP_040788341.1">
    <property type="nucleotide sequence ID" value="XM_040926581.1"/>
</dbReference>
<organism evidence="1 2">
    <name type="scientific">Cucurbitaria berberidis CBS 394.84</name>
    <dbReference type="NCBI Taxonomy" id="1168544"/>
    <lineage>
        <taxon>Eukaryota</taxon>
        <taxon>Fungi</taxon>
        <taxon>Dikarya</taxon>
        <taxon>Ascomycota</taxon>
        <taxon>Pezizomycotina</taxon>
        <taxon>Dothideomycetes</taxon>
        <taxon>Pleosporomycetidae</taxon>
        <taxon>Pleosporales</taxon>
        <taxon>Pleosporineae</taxon>
        <taxon>Cucurbitariaceae</taxon>
        <taxon>Cucurbitaria</taxon>
    </lineage>
</organism>
<dbReference type="AlphaFoldDB" id="A0A9P4GGP6"/>
<dbReference type="GeneID" id="63843832"/>
<name>A0A9P4GGP6_9PLEO</name>
<dbReference type="EMBL" id="ML976616">
    <property type="protein sequence ID" value="KAF1845778.1"/>
    <property type="molecule type" value="Genomic_DNA"/>
</dbReference>